<dbReference type="Gene3D" id="3.40.30.10">
    <property type="entry name" value="Glutaredoxin"/>
    <property type="match status" value="1"/>
</dbReference>
<dbReference type="AlphaFoldDB" id="A0A5C1Q9K9"/>
<dbReference type="OrthoDB" id="9800630at2"/>
<sequence length="82" mass="8853">MKVQILGSGCKKCNTLTAETIKAAKNLGVDIDLEKVTDYGEISSFGVMSTPALVIDGDVKFSGEVKKAKKIEEYIKLAMDII</sequence>
<proteinExistence type="predicted"/>
<keyword evidence="2" id="KW-1015">Disulfide bond</keyword>
<feature type="disulfide bond" description="Redox-active" evidence="2">
    <location>
        <begin position="10"/>
        <end position="13"/>
    </location>
</feature>
<dbReference type="EMBL" id="CP035807">
    <property type="protein sequence ID" value="QEN03476.1"/>
    <property type="molecule type" value="Genomic_DNA"/>
</dbReference>
<dbReference type="KEGG" id="sper:EW093_01730"/>
<keyword evidence="5" id="KW-1185">Reference proteome</keyword>
<feature type="domain" description="Thioredoxin-like fold" evidence="3">
    <location>
        <begin position="1"/>
        <end position="76"/>
    </location>
</feature>
<keyword evidence="2" id="KW-0676">Redox-active center</keyword>
<name>A0A5C1Q9K9_9SPIO</name>
<reference evidence="4 5" key="2">
    <citation type="submission" date="2019-09" db="EMBL/GenBank/DDBJ databases">
        <title>Complete Genome Sequence and Methylome Analysis of free living Spirochaetas.</title>
        <authorList>
            <person name="Leshcheva N."/>
            <person name="Mikheeva N."/>
        </authorList>
    </citation>
    <scope>NUCLEOTIDE SEQUENCE [LARGE SCALE GENOMIC DNA]</scope>
    <source>
        <strain evidence="4 5">P</strain>
    </source>
</reference>
<evidence type="ECO:0000313" key="4">
    <source>
        <dbReference type="EMBL" id="QEN03476.1"/>
    </source>
</evidence>
<dbReference type="PANTHER" id="PTHR36450:SF1">
    <property type="entry name" value="THIOREDOXIN"/>
    <property type="match status" value="1"/>
</dbReference>
<protein>
    <submittedName>
        <fullName evidence="4">Thioredoxin family protein</fullName>
    </submittedName>
</protein>
<dbReference type="InterPro" id="IPR036249">
    <property type="entry name" value="Thioredoxin-like_sf"/>
</dbReference>
<dbReference type="Proteomes" id="UP000323824">
    <property type="component" value="Chromosome"/>
</dbReference>
<organism evidence="4 5">
    <name type="scientific">Thiospirochaeta perfilievii</name>
    <dbReference type="NCBI Taxonomy" id="252967"/>
    <lineage>
        <taxon>Bacteria</taxon>
        <taxon>Pseudomonadati</taxon>
        <taxon>Spirochaetota</taxon>
        <taxon>Spirochaetia</taxon>
        <taxon>Spirochaetales</taxon>
        <taxon>Spirochaetaceae</taxon>
        <taxon>Thiospirochaeta</taxon>
    </lineage>
</organism>
<evidence type="ECO:0000259" key="3">
    <source>
        <dbReference type="Pfam" id="PF13192"/>
    </source>
</evidence>
<evidence type="ECO:0000313" key="5">
    <source>
        <dbReference type="Proteomes" id="UP000323824"/>
    </source>
</evidence>
<gene>
    <name evidence="4" type="ORF">EW093_01730</name>
</gene>
<dbReference type="NCBIfam" id="TIGR00412">
    <property type="entry name" value="redox_disulf_2"/>
    <property type="match status" value="1"/>
</dbReference>
<reference evidence="4 5" key="1">
    <citation type="submission" date="2019-02" db="EMBL/GenBank/DDBJ databases">
        <authorList>
            <person name="Fomenkov A."/>
            <person name="Dubinina G."/>
            <person name="Grabovich M."/>
            <person name="Vincze T."/>
            <person name="Roberts R.J."/>
        </authorList>
    </citation>
    <scope>NUCLEOTIDE SEQUENCE [LARGE SCALE GENOMIC DNA]</scope>
    <source>
        <strain evidence="4 5">P</strain>
    </source>
</reference>
<dbReference type="InterPro" id="IPR005243">
    <property type="entry name" value="THIRX-like_proc"/>
</dbReference>
<dbReference type="InterPro" id="IPR012336">
    <property type="entry name" value="Thioredoxin-like_fold"/>
</dbReference>
<accession>A0A5C1Q9K9</accession>
<evidence type="ECO:0000256" key="1">
    <source>
        <dbReference type="PIRSR" id="PIRSR037031-50"/>
    </source>
</evidence>
<dbReference type="SUPFAM" id="SSF52833">
    <property type="entry name" value="Thioredoxin-like"/>
    <property type="match status" value="1"/>
</dbReference>
<dbReference type="Pfam" id="PF13192">
    <property type="entry name" value="Thioredoxin_3"/>
    <property type="match status" value="1"/>
</dbReference>
<dbReference type="RefSeq" id="WP_149566735.1">
    <property type="nucleotide sequence ID" value="NZ_CP035807.1"/>
</dbReference>
<dbReference type="PIRSF" id="PIRSF037031">
    <property type="entry name" value="Redox_disulphide_2"/>
    <property type="match status" value="1"/>
</dbReference>
<feature type="active site" description="Nucleophile" evidence="1">
    <location>
        <position position="10"/>
    </location>
</feature>
<feature type="active site" description="Nucleophile" evidence="1">
    <location>
        <position position="13"/>
    </location>
</feature>
<evidence type="ECO:0000256" key="2">
    <source>
        <dbReference type="PIRSR" id="PIRSR037031-51"/>
    </source>
</evidence>
<dbReference type="PANTHER" id="PTHR36450">
    <property type="entry name" value="THIOREDOXIN"/>
    <property type="match status" value="1"/>
</dbReference>